<feature type="signal peptide" evidence="1">
    <location>
        <begin position="1"/>
        <end position="26"/>
    </location>
</feature>
<keyword evidence="3" id="KW-1185">Reference proteome</keyword>
<evidence type="ECO:0000256" key="1">
    <source>
        <dbReference type="SAM" id="SignalP"/>
    </source>
</evidence>
<dbReference type="Gene3D" id="2.120.10.30">
    <property type="entry name" value="TolB, C-terminal domain"/>
    <property type="match status" value="1"/>
</dbReference>
<feature type="chain" id="PRO_5014731341" evidence="1">
    <location>
        <begin position="27"/>
        <end position="331"/>
    </location>
</feature>
<dbReference type="InterPro" id="IPR011042">
    <property type="entry name" value="6-blade_b-propeller_TolB-like"/>
</dbReference>
<keyword evidence="1" id="KW-0732">Signal</keyword>
<evidence type="ECO:0000313" key="3">
    <source>
        <dbReference type="Proteomes" id="UP000235464"/>
    </source>
</evidence>
<organism evidence="2 3">
    <name type="scientific">Streptomyces chartreusis NRRL 3882</name>
    <dbReference type="NCBI Taxonomy" id="1079985"/>
    <lineage>
        <taxon>Bacteria</taxon>
        <taxon>Bacillati</taxon>
        <taxon>Actinomycetota</taxon>
        <taxon>Actinomycetes</taxon>
        <taxon>Kitasatosporales</taxon>
        <taxon>Streptomycetaceae</taxon>
        <taxon>Streptomyces</taxon>
    </lineage>
</organism>
<dbReference type="SUPFAM" id="SSF63829">
    <property type="entry name" value="Calcium-dependent phosphotriesterase"/>
    <property type="match status" value="1"/>
</dbReference>
<proteinExistence type="predicted"/>
<dbReference type="EMBL" id="LT963352">
    <property type="protein sequence ID" value="SOR84448.1"/>
    <property type="molecule type" value="Genomic_DNA"/>
</dbReference>
<dbReference type="RefSeq" id="WP_010047448.1">
    <property type="nucleotide sequence ID" value="NZ_LT962942.1"/>
</dbReference>
<name>A0A2N9BM67_STRCX</name>
<gene>
    <name evidence="2" type="ORF">SCNRRL3882_7893</name>
</gene>
<accession>A0A2N9BM67</accession>
<sequence>MRIRLAHIAAIPALAAVLVSPPSASAATAGNRTQPVITQVKTAVKFDFVAGDSPENINVNPDGSLTVSMLGVPANKPPKLVRITSSGQRTTLVGGHLGDQITGNTRGSDGTVYYNVDSDDASRNGVWKLPPHSRPQRLAALPVGLPNGLAIDATGRTLYAADSYNATVWAVPVSGGPAKIWLSGSALAADPHGSLPLGVNGVRFHKGAVWLSNYSQGTLLRIPVTAHGGPGRIRTVADNIPDFDDFSFLNNRSNIVFAAQNDPTDRVTVVRPNGTTQTALTAGDGLASPTTTAVSGNQLYIADAGFEAPHDAKLQRGTINLHALTGHPRHP</sequence>
<dbReference type="PANTHER" id="PTHR42060:SF1">
    <property type="entry name" value="NHL REPEAT-CONTAINING PROTEIN"/>
    <property type="match status" value="1"/>
</dbReference>
<evidence type="ECO:0000313" key="2">
    <source>
        <dbReference type="EMBL" id="SOR84448.1"/>
    </source>
</evidence>
<dbReference type="PANTHER" id="PTHR42060">
    <property type="entry name" value="NHL REPEAT-CONTAINING PROTEIN-RELATED"/>
    <property type="match status" value="1"/>
</dbReference>
<dbReference type="OrthoDB" id="9768084at2"/>
<dbReference type="AlphaFoldDB" id="A0A2N9BM67"/>
<protein>
    <submittedName>
        <fullName evidence="2">Gluconolactonase</fullName>
    </submittedName>
</protein>
<dbReference type="Proteomes" id="UP000235464">
    <property type="component" value="Chromosome I"/>
</dbReference>
<reference evidence="3" key="1">
    <citation type="submission" date="2017-11" db="EMBL/GenBank/DDBJ databases">
        <authorList>
            <person name="Wibberg D."/>
        </authorList>
    </citation>
    <scope>NUCLEOTIDE SEQUENCE [LARGE SCALE GENOMIC DNA]</scope>
</reference>
<dbReference type="InterPro" id="IPR052998">
    <property type="entry name" value="Hetero-Diels-Alderase-like"/>
</dbReference>